<evidence type="ECO:0000313" key="2">
    <source>
        <dbReference type="EMBL" id="CAA9467049.1"/>
    </source>
</evidence>
<organism evidence="2">
    <name type="scientific">uncultured Solirubrobacteraceae bacterium</name>
    <dbReference type="NCBI Taxonomy" id="1162706"/>
    <lineage>
        <taxon>Bacteria</taxon>
        <taxon>Bacillati</taxon>
        <taxon>Actinomycetota</taxon>
        <taxon>Thermoleophilia</taxon>
        <taxon>Solirubrobacterales</taxon>
        <taxon>Solirubrobacteraceae</taxon>
        <taxon>environmental samples</taxon>
    </lineage>
</organism>
<protein>
    <submittedName>
        <fullName evidence="2">Uncharacterized protein</fullName>
    </submittedName>
</protein>
<name>A0A6J4R8D5_9ACTN</name>
<gene>
    <name evidence="2" type="ORF">AVDCRST_MAG13-133</name>
</gene>
<feature type="compositionally biased region" description="Gly residues" evidence="1">
    <location>
        <begin position="64"/>
        <end position="73"/>
    </location>
</feature>
<reference evidence="2" key="1">
    <citation type="submission" date="2020-02" db="EMBL/GenBank/DDBJ databases">
        <authorList>
            <person name="Meier V. D."/>
        </authorList>
    </citation>
    <scope>NUCLEOTIDE SEQUENCE</scope>
    <source>
        <strain evidence="2">AVDCRST_MAG13</strain>
    </source>
</reference>
<feature type="non-terminal residue" evidence="2">
    <location>
        <position position="1"/>
    </location>
</feature>
<evidence type="ECO:0000256" key="1">
    <source>
        <dbReference type="SAM" id="MobiDB-lite"/>
    </source>
</evidence>
<feature type="compositionally biased region" description="Basic and acidic residues" evidence="1">
    <location>
        <begin position="53"/>
        <end position="62"/>
    </location>
</feature>
<feature type="region of interest" description="Disordered" evidence="1">
    <location>
        <begin position="1"/>
        <end position="81"/>
    </location>
</feature>
<sequence length="81" mass="8654">ERRAQALLPRRPGVQRLRRADHRRPRRHPGPVPLRPRPAAVPGGGRGRGGRGRHGDPGDQARRPGGGGCGTDGGRPRRAAV</sequence>
<feature type="non-terminal residue" evidence="2">
    <location>
        <position position="81"/>
    </location>
</feature>
<dbReference type="AlphaFoldDB" id="A0A6J4R8D5"/>
<accession>A0A6J4R8D5</accession>
<dbReference type="EMBL" id="CADCVO010000023">
    <property type="protein sequence ID" value="CAA9467049.1"/>
    <property type="molecule type" value="Genomic_DNA"/>
</dbReference>
<feature type="compositionally biased region" description="Basic residues" evidence="1">
    <location>
        <begin position="16"/>
        <end position="29"/>
    </location>
</feature>
<proteinExistence type="predicted"/>